<dbReference type="GO" id="GO:0030299">
    <property type="term" value="P:intestinal cholesterol absorption"/>
    <property type="evidence" value="ECO:0007669"/>
    <property type="project" value="TreeGrafter"/>
</dbReference>
<feature type="transmembrane region" description="Helical" evidence="13">
    <location>
        <begin position="658"/>
        <end position="677"/>
    </location>
</feature>
<keyword evidence="16" id="KW-1185">Reference proteome</keyword>
<evidence type="ECO:0000256" key="3">
    <source>
        <dbReference type="ARBA" id="ARBA00022448"/>
    </source>
</evidence>
<dbReference type="OrthoDB" id="6510177at2759"/>
<evidence type="ECO:0000256" key="13">
    <source>
        <dbReference type="SAM" id="Phobius"/>
    </source>
</evidence>
<dbReference type="GO" id="GO:0005886">
    <property type="term" value="C:plasma membrane"/>
    <property type="evidence" value="ECO:0007669"/>
    <property type="project" value="TreeGrafter"/>
</dbReference>
<evidence type="ECO:0000256" key="9">
    <source>
        <dbReference type="ARBA" id="ARBA00023136"/>
    </source>
</evidence>
<keyword evidence="7" id="KW-0445">Lipid transport</keyword>
<proteinExistence type="inferred from homology"/>
<comment type="similarity">
    <text evidence="2">Belongs to the patched family.</text>
</comment>
<feature type="transmembrane region" description="Helical" evidence="13">
    <location>
        <begin position="813"/>
        <end position="838"/>
    </location>
</feature>
<feature type="transmembrane region" description="Helical" evidence="13">
    <location>
        <begin position="737"/>
        <end position="759"/>
    </location>
</feature>
<evidence type="ECO:0000313" key="15">
    <source>
        <dbReference type="EMBL" id="RNA22228.1"/>
    </source>
</evidence>
<dbReference type="Gene3D" id="1.20.1640.10">
    <property type="entry name" value="Multidrug efflux transporter AcrB transmembrane domain"/>
    <property type="match status" value="1"/>
</dbReference>
<dbReference type="InterPro" id="IPR053958">
    <property type="entry name" value="HMGCR/SNAP/NPC1-like_SSD"/>
</dbReference>
<evidence type="ECO:0000256" key="6">
    <source>
        <dbReference type="ARBA" id="ARBA00022989"/>
    </source>
</evidence>
<keyword evidence="9 13" id="KW-0472">Membrane</keyword>
<feature type="non-terminal residue" evidence="15">
    <location>
        <position position="958"/>
    </location>
</feature>
<evidence type="ECO:0000256" key="10">
    <source>
        <dbReference type="ARBA" id="ARBA00023157"/>
    </source>
</evidence>
<feature type="transmembrane region" description="Helical" evidence="13">
    <location>
        <begin position="780"/>
        <end position="801"/>
    </location>
</feature>
<feature type="transmembrane region" description="Helical" evidence="13">
    <location>
        <begin position="894"/>
        <end position="913"/>
    </location>
</feature>
<evidence type="ECO:0000259" key="14">
    <source>
        <dbReference type="PROSITE" id="PS50156"/>
    </source>
</evidence>
<keyword evidence="10" id="KW-1015">Disulfide bond</keyword>
<evidence type="ECO:0000256" key="2">
    <source>
        <dbReference type="ARBA" id="ARBA00005585"/>
    </source>
</evidence>
<dbReference type="GO" id="GO:0006629">
    <property type="term" value="P:lipid metabolic process"/>
    <property type="evidence" value="ECO:0007669"/>
    <property type="project" value="UniProtKB-KW"/>
</dbReference>
<keyword evidence="8" id="KW-0443">Lipid metabolism</keyword>
<sequence length="958" mass="109333">MDFSQAFVCEDYEIEVENHFDIKCRDYAFPDFLGAKSDCIWYGECGPSQHGVDGRYNCKYTGQPKIQTNETFIKIFKDLCPHLYKKNEKIRTCCDYEQLITFYDNLSVPRQLLSRCPSCFKNFKAFLCDFTCSPTQSEFMLITKEDEYHPSENETKIEVVELTYHITNSSVDALYKSCRDVQYAASNQKVMDLLCGTSAESCSPQKFVDYLGHNSQTPFIFNMNITENEYDFNSTLHIKPKNTTMYECSKPVTTENFNASACGCSDCEDSCPVPVPPPVQKPCKIFALTCGDVFAVTLFIVFTTTFLLVVFVSGSANGNKQLCQNVDSEHGQEESKPFLQRQQAEEEVSKIKMFGVHTDRCIENFFHKLGFFCASNPIKVILLGLMLCFVYSGGFMYFSVLTDPVELWSPENSDTRINKDYYDSHFRPFYRATQIIIRPTDQTPWIHEIFDDFGPVEYSSTLRLDFLHQVLELQNKVSSLEGQLEDDQGFRLNKTVKLKDICFAPLKPDNSNCTIQSILNYWQNDPDLLDKIVVDPDFGITNADYITHFETCTKSPTSVNDTLGLSCLGTYGGIVSPFVAMGGYPQYKKAQQYGNASALILTFIINNHKNESENLAAMAWEKSVIEFLKNYTNENMSISFRTERSIQDELDRESKSDIFTIFISYMAMFLYITLTLGKYKLVKKNTNESNFNWILKMCQQFLVDMKFSLGMVGVVIVMLSVASSIGLFSYFHVKATLIIFEVIPFLVLAVGVDNIFILVQSYQRDIRLDQETLEEQIARIVGKVGPSMLLTSSAESLAFFLGALTPMPAVRIFSLYASLAVLIDFILQITVFVSFMTLDCKRELSKRFDLIWCLRNTSGLNEETENEADTDGFLFNFFKNKHAPFLMNKRTRPLVIIVFFGIFFTSVSFMAKVETGLDQKLSMPKDSYVLDYFEALEKYLSVGVPVYFVLKNVDDYSS</sequence>
<evidence type="ECO:0000313" key="16">
    <source>
        <dbReference type="Proteomes" id="UP000276133"/>
    </source>
</evidence>
<dbReference type="FunFam" id="1.20.1640.10:FF:000008">
    <property type="entry name" value="NPC intracellular cholesterol transporter 1"/>
    <property type="match status" value="1"/>
</dbReference>
<dbReference type="STRING" id="10195.A0A3M7RG54"/>
<dbReference type="GO" id="GO:0042632">
    <property type="term" value="P:cholesterol homeostasis"/>
    <property type="evidence" value="ECO:0007669"/>
    <property type="project" value="TreeGrafter"/>
</dbReference>
<dbReference type="SUPFAM" id="SSF82866">
    <property type="entry name" value="Multidrug efflux transporter AcrB transmembrane domain"/>
    <property type="match status" value="1"/>
</dbReference>
<dbReference type="Pfam" id="PF16414">
    <property type="entry name" value="NPC1_N"/>
    <property type="match status" value="1"/>
</dbReference>
<dbReference type="Proteomes" id="UP000276133">
    <property type="component" value="Unassembled WGS sequence"/>
</dbReference>
<protein>
    <submittedName>
        <fullName evidence="15">Niemann-Pick C1</fullName>
    </submittedName>
</protein>
<evidence type="ECO:0000256" key="7">
    <source>
        <dbReference type="ARBA" id="ARBA00023055"/>
    </source>
</evidence>
<feature type="transmembrane region" description="Helical" evidence="13">
    <location>
        <begin position="380"/>
        <end position="400"/>
    </location>
</feature>
<dbReference type="GO" id="GO:0012505">
    <property type="term" value="C:endomembrane system"/>
    <property type="evidence" value="ECO:0007669"/>
    <property type="project" value="UniProtKB-SubCell"/>
</dbReference>
<comment type="caution">
    <text evidence="15">The sequence shown here is derived from an EMBL/GenBank/DDBJ whole genome shotgun (WGS) entry which is preliminary data.</text>
</comment>
<dbReference type="GO" id="GO:0015918">
    <property type="term" value="P:sterol transport"/>
    <property type="evidence" value="ECO:0007669"/>
    <property type="project" value="TreeGrafter"/>
</dbReference>
<reference evidence="15 16" key="1">
    <citation type="journal article" date="2018" name="Sci. Rep.">
        <title>Genomic signatures of local adaptation to the degree of environmental predictability in rotifers.</title>
        <authorList>
            <person name="Franch-Gras L."/>
            <person name="Hahn C."/>
            <person name="Garcia-Roger E.M."/>
            <person name="Carmona M.J."/>
            <person name="Serra M."/>
            <person name="Gomez A."/>
        </authorList>
    </citation>
    <scope>NUCLEOTIDE SEQUENCE [LARGE SCALE GENOMIC DNA]</scope>
    <source>
        <strain evidence="15">HYR1</strain>
    </source>
</reference>
<dbReference type="EMBL" id="REGN01003509">
    <property type="protein sequence ID" value="RNA22228.1"/>
    <property type="molecule type" value="Genomic_DNA"/>
</dbReference>
<keyword evidence="6 13" id="KW-1133">Transmembrane helix</keyword>
<evidence type="ECO:0000256" key="5">
    <source>
        <dbReference type="ARBA" id="ARBA00022729"/>
    </source>
</evidence>
<name>A0A3M7RG54_BRAPC</name>
<dbReference type="PROSITE" id="PS50156">
    <property type="entry name" value="SSD"/>
    <property type="match status" value="1"/>
</dbReference>
<dbReference type="GO" id="GO:0015485">
    <property type="term" value="F:cholesterol binding"/>
    <property type="evidence" value="ECO:0007669"/>
    <property type="project" value="TreeGrafter"/>
</dbReference>
<feature type="transmembrane region" description="Helical" evidence="13">
    <location>
        <begin position="293"/>
        <end position="312"/>
    </location>
</feature>
<dbReference type="PANTHER" id="PTHR45727:SF2">
    <property type="entry name" value="NPC INTRACELLULAR CHOLESTEROL TRANSPORTER 1"/>
    <property type="match status" value="1"/>
</dbReference>
<accession>A0A3M7RG54</accession>
<comment type="subcellular location">
    <subcellularLocation>
        <location evidence="1">Endomembrane system</location>
        <topology evidence="1">Multi-pass membrane protein</topology>
    </subcellularLocation>
</comment>
<evidence type="ECO:0000256" key="1">
    <source>
        <dbReference type="ARBA" id="ARBA00004127"/>
    </source>
</evidence>
<dbReference type="InterPro" id="IPR000731">
    <property type="entry name" value="SSD"/>
</dbReference>
<dbReference type="InterPro" id="IPR032190">
    <property type="entry name" value="NPC1_N"/>
</dbReference>
<dbReference type="InterPro" id="IPR053956">
    <property type="entry name" value="NPC1_MLD"/>
</dbReference>
<gene>
    <name evidence="15" type="ORF">BpHYR1_030588</name>
</gene>
<evidence type="ECO:0000256" key="8">
    <source>
        <dbReference type="ARBA" id="ARBA00023098"/>
    </source>
</evidence>
<dbReference type="Pfam" id="PF12349">
    <property type="entry name" value="Sterol-sensing"/>
    <property type="match status" value="1"/>
</dbReference>
<keyword evidence="4 13" id="KW-0812">Transmembrane</keyword>
<feature type="domain" description="SSD" evidence="14">
    <location>
        <begin position="657"/>
        <end position="838"/>
    </location>
</feature>
<organism evidence="15 16">
    <name type="scientific">Brachionus plicatilis</name>
    <name type="common">Marine rotifer</name>
    <name type="synonym">Brachionus muelleri</name>
    <dbReference type="NCBI Taxonomy" id="10195"/>
    <lineage>
        <taxon>Eukaryota</taxon>
        <taxon>Metazoa</taxon>
        <taxon>Spiralia</taxon>
        <taxon>Gnathifera</taxon>
        <taxon>Rotifera</taxon>
        <taxon>Eurotatoria</taxon>
        <taxon>Monogononta</taxon>
        <taxon>Pseudotrocha</taxon>
        <taxon>Ploima</taxon>
        <taxon>Brachionidae</taxon>
        <taxon>Brachionus</taxon>
    </lineage>
</organism>
<evidence type="ECO:0000256" key="11">
    <source>
        <dbReference type="ARBA" id="ARBA00023180"/>
    </source>
</evidence>
<dbReference type="PANTHER" id="PTHR45727">
    <property type="entry name" value="NPC INTRACELLULAR CHOLESTEROL TRANSPORTER 1"/>
    <property type="match status" value="1"/>
</dbReference>
<keyword evidence="11" id="KW-0325">Glycoprotein</keyword>
<comment type="catalytic activity">
    <reaction evidence="12">
        <text>cholesterol(in) = cholesterol(out)</text>
        <dbReference type="Rhea" id="RHEA:39747"/>
        <dbReference type="ChEBI" id="CHEBI:16113"/>
    </reaction>
</comment>
<dbReference type="Pfam" id="PF22314">
    <property type="entry name" value="NPC1_MLD"/>
    <property type="match status" value="1"/>
</dbReference>
<keyword evidence="3" id="KW-0813">Transport</keyword>
<dbReference type="AlphaFoldDB" id="A0A3M7RG54"/>
<feature type="transmembrane region" description="Helical" evidence="13">
    <location>
        <begin position="707"/>
        <end position="731"/>
    </location>
</feature>
<evidence type="ECO:0000256" key="12">
    <source>
        <dbReference type="ARBA" id="ARBA00034049"/>
    </source>
</evidence>
<keyword evidence="5" id="KW-0732">Signal</keyword>
<evidence type="ECO:0000256" key="4">
    <source>
        <dbReference type="ARBA" id="ARBA00022692"/>
    </source>
</evidence>